<feature type="region of interest" description="N-terminal hotdog fold" evidence="4">
    <location>
        <begin position="1867"/>
        <end position="1994"/>
    </location>
</feature>
<feature type="domain" description="Ketosynthase family 3 (KS3)" evidence="7">
    <location>
        <begin position="968"/>
        <end position="1394"/>
    </location>
</feature>
<evidence type="ECO:0000256" key="1">
    <source>
        <dbReference type="ARBA" id="ARBA00022450"/>
    </source>
</evidence>
<dbReference type="PROSITE" id="PS00606">
    <property type="entry name" value="KS3_1"/>
    <property type="match status" value="1"/>
</dbReference>
<dbReference type="Pfam" id="PF22621">
    <property type="entry name" value="CurL-like_PKS_C"/>
    <property type="match status" value="1"/>
</dbReference>
<accession>A0ABT5D8X6</accession>
<dbReference type="InterPro" id="IPR049552">
    <property type="entry name" value="PKS_DH_N"/>
</dbReference>
<evidence type="ECO:0000259" key="8">
    <source>
        <dbReference type="PROSITE" id="PS52019"/>
    </source>
</evidence>
<dbReference type="SUPFAM" id="SSF53901">
    <property type="entry name" value="Thiolase-like"/>
    <property type="match status" value="2"/>
</dbReference>
<dbReference type="InterPro" id="IPR006162">
    <property type="entry name" value="Ppantetheine_attach_site"/>
</dbReference>
<evidence type="ECO:0000313" key="9">
    <source>
        <dbReference type="EMBL" id="MDC0708737.1"/>
    </source>
</evidence>
<dbReference type="SUPFAM" id="SSF55048">
    <property type="entry name" value="Probable ACP-binding domain of malonyl-CoA ACP transacylase"/>
    <property type="match status" value="1"/>
</dbReference>
<feature type="domain" description="Carrier" evidence="6">
    <location>
        <begin position="868"/>
        <end position="943"/>
    </location>
</feature>
<dbReference type="InterPro" id="IPR020806">
    <property type="entry name" value="PKS_PP-bd"/>
</dbReference>
<dbReference type="Gene3D" id="3.30.70.3290">
    <property type="match status" value="3"/>
</dbReference>
<evidence type="ECO:0000259" key="7">
    <source>
        <dbReference type="PROSITE" id="PS52004"/>
    </source>
</evidence>
<dbReference type="InterPro" id="IPR014031">
    <property type="entry name" value="Ketoacyl_synth_C"/>
</dbReference>
<feature type="domain" description="PKS/mFAS DH" evidence="8">
    <location>
        <begin position="1867"/>
        <end position="2145"/>
    </location>
</feature>
<feature type="region of interest" description="C-terminal hotdog fold" evidence="4">
    <location>
        <begin position="2010"/>
        <end position="2145"/>
    </location>
</feature>
<dbReference type="Gene3D" id="3.10.129.110">
    <property type="entry name" value="Polyketide synthase dehydratase"/>
    <property type="match status" value="1"/>
</dbReference>
<dbReference type="InterPro" id="IPR036736">
    <property type="entry name" value="ACP-like_sf"/>
</dbReference>
<dbReference type="SMART" id="SM00823">
    <property type="entry name" value="PKS_PP"/>
    <property type="match status" value="2"/>
</dbReference>
<dbReference type="InterPro" id="IPR057326">
    <property type="entry name" value="KR_dom"/>
</dbReference>
<dbReference type="Pfam" id="PF21089">
    <property type="entry name" value="PKS_DH_N"/>
    <property type="match status" value="1"/>
</dbReference>
<organism evidence="9 10">
    <name type="scientific">Stigmatella ashevillensis</name>
    <dbReference type="NCBI Taxonomy" id="2995309"/>
    <lineage>
        <taxon>Bacteria</taxon>
        <taxon>Pseudomonadati</taxon>
        <taxon>Myxococcota</taxon>
        <taxon>Myxococcia</taxon>
        <taxon>Myxococcales</taxon>
        <taxon>Cystobacterineae</taxon>
        <taxon>Archangiaceae</taxon>
        <taxon>Stigmatella</taxon>
    </lineage>
</organism>
<keyword evidence="3" id="KW-0808">Transferase</keyword>
<gene>
    <name evidence="9" type="ORF">POL68_09680</name>
</gene>
<dbReference type="Pfam" id="PF16197">
    <property type="entry name" value="KAsynt_C_assoc"/>
    <property type="match status" value="1"/>
</dbReference>
<dbReference type="PROSITE" id="PS52019">
    <property type="entry name" value="PKS_MFAS_DH"/>
    <property type="match status" value="1"/>
</dbReference>
<dbReference type="SMART" id="SM00826">
    <property type="entry name" value="PKS_DH"/>
    <property type="match status" value="1"/>
</dbReference>
<dbReference type="SUPFAM" id="SSF51735">
    <property type="entry name" value="NAD(P)-binding Rossmann-fold domains"/>
    <property type="match status" value="2"/>
</dbReference>
<dbReference type="InterPro" id="IPR013968">
    <property type="entry name" value="PKS_KR"/>
</dbReference>
<dbReference type="InterPro" id="IPR020807">
    <property type="entry name" value="PKS_DH"/>
</dbReference>
<proteinExistence type="predicted"/>
<dbReference type="Pfam" id="PF14765">
    <property type="entry name" value="PS-DH"/>
    <property type="match status" value="1"/>
</dbReference>
<dbReference type="InterPro" id="IPR049900">
    <property type="entry name" value="PKS_mFAS_DH"/>
</dbReference>
<dbReference type="InterPro" id="IPR001227">
    <property type="entry name" value="Ac_transferase_dom_sf"/>
</dbReference>
<dbReference type="InterPro" id="IPR009081">
    <property type="entry name" value="PP-bd_ACP"/>
</dbReference>
<feature type="domain" description="Carrier" evidence="6">
    <location>
        <begin position="2683"/>
        <end position="2758"/>
    </location>
</feature>
<dbReference type="RefSeq" id="WP_272136696.1">
    <property type="nucleotide sequence ID" value="NZ_JAQNDM010000002.1"/>
</dbReference>
<evidence type="ECO:0000256" key="5">
    <source>
        <dbReference type="SAM" id="MobiDB-lite"/>
    </source>
</evidence>
<dbReference type="CDD" id="cd08955">
    <property type="entry name" value="KR_2_FAS_SDR_x"/>
    <property type="match status" value="1"/>
</dbReference>
<dbReference type="SUPFAM" id="SSF47336">
    <property type="entry name" value="ACP-like"/>
    <property type="match status" value="2"/>
</dbReference>
<name>A0ABT5D8X6_9BACT</name>
<dbReference type="SMART" id="SM01294">
    <property type="entry name" value="PKS_PP_betabranch"/>
    <property type="match status" value="2"/>
</dbReference>
<keyword evidence="1" id="KW-0596">Phosphopantetheine</keyword>
<dbReference type="InterPro" id="IPR036291">
    <property type="entry name" value="NAD(P)-bd_dom_sf"/>
</dbReference>
<dbReference type="Gene3D" id="3.40.50.720">
    <property type="entry name" value="NAD(P)-binding Rossmann-like Domain"/>
    <property type="match status" value="1"/>
</dbReference>
<dbReference type="InterPro" id="IPR020841">
    <property type="entry name" value="PKS_Beta-ketoAc_synthase_dom"/>
</dbReference>
<comment type="caution">
    <text evidence="9">The sequence shown here is derived from an EMBL/GenBank/DDBJ whole genome shotgun (WGS) entry which is preliminary data.</text>
</comment>
<dbReference type="Gene3D" id="3.40.47.10">
    <property type="match status" value="2"/>
</dbReference>
<dbReference type="Gene3D" id="3.40.366.10">
    <property type="entry name" value="Malonyl-Coenzyme A Acyl Carrier Protein, domain 2"/>
    <property type="match status" value="2"/>
</dbReference>
<evidence type="ECO:0000256" key="2">
    <source>
        <dbReference type="ARBA" id="ARBA00022553"/>
    </source>
</evidence>
<dbReference type="Pfam" id="PF00550">
    <property type="entry name" value="PP-binding"/>
    <property type="match status" value="2"/>
</dbReference>
<dbReference type="InterPro" id="IPR014030">
    <property type="entry name" value="Ketoacyl_synth_N"/>
</dbReference>
<sequence length="2818" mass="299069">MSDTPDIAQQKRTLLALKKLQGKVDALEHAQREPIAIVGAGCRFPGGVSDLDSYRQLLREGRDAIIEVPKDRWDIDRWYHPDPDMAGKMYTRSGGFLQGPGVAEFDAGFFGISRREANQMDPQQRLLLEVSWEALENAGLPPQRLAGSRTGVFVGISVSDYAFLSGTDPSGIDPYTATGWGFAFSAGRISYTLGLQGPSMALDTACASSLVAVQLACQSLRAGECSTAIAGGVMLLLSPLSFVMLSRLRALSPDARCKTFDAQANGIARGEGCGVVVLKRLSDAQRDGDRILATLLGGAVSHDGASSGFTVPNGRSQQAVIREALGAARVKPEEVGYVEAHGTGTSLGDPIEIDALVAAYGEGRSAASPLWVGSVKTNLGHLESAAGMAGLLKAVLSVQGGEMFPHLHLREPNPHIAWDRLPVRVAGASTRWRDGVRRIAGVSSFGMSGTNAHLLVAACEPPAPQTAAHRERPLHLLTLSAKSGVALEALAGQYGAALAYGSEGDFCFTASSGRSHFEHRAAVLGTSASELREKLRALAQLGELSASPTRAEPPKLAIVFPGEGSGPVRVGRSLLECEPVFRDALARCDSVLRTELPVPLLSVLFPGEGVPVAGHEEPLCAQAALFAVEYGLWTLWRSWGVTPYAVMGHGVGVLASACAAGALSLESALGLVLARARCSFAAPGTPEWTRYEEAARAAVSSAGSLRVVSHVTGHPVDTQGRTDAHAWCTEAREPARPESTRNALEALGAGPVLELGAASSPGWLSSLTRGGRDEEQLLTTLAELYARGVAIDWTAVHLGRGHRLTTLPTYPFQRQRYWVAPSRPERSGSEAAGEAARGASASPAPHDADLDAPHIRALRVASPKKRRELLAAHVEAALRAVLALSPAEHIELRRGFATLGVDSLMSAELRRRLAVALDHPLSATVTFDHPTVDAMVAFLLRELPYLKDTHEETRSSTAAPSAPEQHAREPVAIVGMACRFPGGANDVEGYWSLLRDGVDGTSDMPAERWDTGALYSPERGTPGKMSTRRGGFLSGVPFDGFDAEFFGTAPREAAAMDPQQRLLLEVSWEALEDAGCVPEQLAATRTAVMVGIASSDYLGLQNQGPLTRLEPYMVTGNAHSCAAGRLSYTLGLQGPCLSVDTACSSSLVAAHLGCQALRNGEADVALVGGVNMMLAPEPFIYFSQAGALASDGRCKTFDAAGDGYARGEGCGIVVLKRLSDALRDGDRIRGVIRGSAVNHDGRTSALSVPNGPAQEAVIRQAYANAGVEPARVVYVEAHAAGTPLGDPIEMQALAAALGDGRSAERPLLVGSVKTNIGHLEASAGVAGLIKGVLILERGEIPPHLHFRTPSPLIPWDRLPVRVPTQRLPYERRDGVVGVSSFGMSGTNAHIVLERALDEGTLKGPVSAQPPRVHCLPLSARSPEALRALAERYVSALSQGPLSGERARVEDVCFTAALRRGHHTFRAAVVGRTQDELTAALRGVLSQPGAQQAPTVKRRWTFVFSGLTTPWPGMAAALLRDEPVFRETFTACSAAIARFAPFSVLELVTQGQVRPDSFDVVQPALFAIQVSLAALWRSWGLEPDAVVGHSMGEVAAAHVSGALSLEDAAAVITTRSQLIRRVQTSGARGGAMVVELPFQEVPRVLEELGVSATVSVAGANAPRLTVLAGPPVELEKVLQALKSRNVFCQRLATNVAGHSPALNAVRGDMLRQLESLRPQRPTVAFFSSVEGQGAEPSFDAAYWASNLIQPVHFWPAVERLLKEGLDGFLELSVHPSLLGPIEQGLHQVGVKGVVLPSLRRPDDDRTVLLQSVAQLFAAGAPVDFRALCGTGARVVDAPHYPWQRKRFWAAPPRTVGAAAVREEQARAHPLLGAHVKSARASGEHFFELSSRVQEQGLWREHRLSGVGLLPATALLEAVLSASASALATSALVLESLTVHEPVLLGDDAMLSGQLVLIPSGPGKDQTGPILFEFYSGEGSSRLMASGALRRELEDTVTSPSVDVSQVRARCVRETEGAEHFARWRECGLEYGDSSSGLERVWQGEGEWLALFRPTEAADTRAFRVHPSLVEVALRLGACDIPGEDARMPVRFDGVRLHRRLTGGHCWLHARSLGEGRVAFSVLDEGGRPVIEVHSVQLADGSAPLANAAADRASHEWLYEVSWRAAQPLKPGAVQPGGSYLLLVDRSGLGERLAARLVAAGQHVITAVPGSRRELAVGSFCVNPSSDEDWKWLLERAGGVRAVVHLWGLDAPGGVESLSASVLEEAQGVGVGSLPPLLRALTATRAKEPALWFVTRGAQAASSRPEPVSVAHSTLWGMARVVALEHPELWGGILDLDPRRAPEEAEYVAAELLYADGEDQVAYRNGERKVARLVPTGGEELPGAVTFHADATYLVVGGLRGLGFDLARWMVARGARHLVLTGRTRLPVRAEWAVLAQESESYQAVQAVRTLEAAGAQVRVHAADVTDAAQMQELFDVLGREGPPVRGVIHAAGVNRAAPLTQVDAATLQSVLASKVRGGWILHQLTVDLPLDFMLLLSSVAGTWGAASLGPYSAANHFLDALASHRRAKGLTATSVGLGTWAGGGMGAALAQDPKLKKLFAQMGYAVMSPAPTLELVGRFMGSSATQRVLTNVDWARFKPIFEAKRRRPLLDLIVTSGAATQAGAGSAELLARVAAAIDSDARAALLEAHVRRRVAEVMGYEDESALQPGQGFFQLGMDSIMSVQLRSRLEADLAQPLPPTMVFEHPTVKALAAYLQSAVAAAQPSPKAPAPPHAAASAGEMQAQEPRVIESGPSEDELVRQLADELAALGVQVDERNQA</sequence>
<dbReference type="InterPro" id="IPR042104">
    <property type="entry name" value="PKS_dehydratase_sf"/>
</dbReference>
<feature type="compositionally biased region" description="Low complexity" evidence="5">
    <location>
        <begin position="829"/>
        <end position="845"/>
    </location>
</feature>
<evidence type="ECO:0000256" key="3">
    <source>
        <dbReference type="ARBA" id="ARBA00022679"/>
    </source>
</evidence>
<feature type="domain" description="Ketosynthase family 3 (KS3)" evidence="7">
    <location>
        <begin position="32"/>
        <end position="458"/>
    </location>
</feature>
<dbReference type="SMART" id="SM00822">
    <property type="entry name" value="PKS_KR"/>
    <property type="match status" value="1"/>
</dbReference>
<dbReference type="InterPro" id="IPR032821">
    <property type="entry name" value="PKS_assoc"/>
</dbReference>
<dbReference type="PROSITE" id="PS50075">
    <property type="entry name" value="CARRIER"/>
    <property type="match status" value="2"/>
</dbReference>
<dbReference type="Pfam" id="PF02801">
    <property type="entry name" value="Ketoacyl-synt_C"/>
    <property type="match status" value="2"/>
</dbReference>
<dbReference type="CDD" id="cd00833">
    <property type="entry name" value="PKS"/>
    <property type="match status" value="2"/>
</dbReference>
<dbReference type="InterPro" id="IPR049551">
    <property type="entry name" value="PKS_DH_C"/>
</dbReference>
<dbReference type="Pfam" id="PF00698">
    <property type="entry name" value="Acyl_transf_1"/>
    <property type="match status" value="2"/>
</dbReference>
<dbReference type="PROSITE" id="PS52004">
    <property type="entry name" value="KS3_2"/>
    <property type="match status" value="2"/>
</dbReference>
<feature type="region of interest" description="Disordered" evidence="5">
    <location>
        <begin position="2762"/>
        <end position="2794"/>
    </location>
</feature>
<keyword evidence="10" id="KW-1185">Reference proteome</keyword>
<keyword evidence="2" id="KW-0597">Phosphoprotein</keyword>
<dbReference type="SMART" id="SM00825">
    <property type="entry name" value="PKS_KS"/>
    <property type="match status" value="2"/>
</dbReference>
<dbReference type="PANTHER" id="PTHR43775:SF37">
    <property type="entry name" value="SI:DKEY-61P9.11"/>
    <property type="match status" value="1"/>
</dbReference>
<dbReference type="Proteomes" id="UP001221838">
    <property type="component" value="Unassembled WGS sequence"/>
</dbReference>
<dbReference type="PANTHER" id="PTHR43775">
    <property type="entry name" value="FATTY ACID SYNTHASE"/>
    <property type="match status" value="1"/>
</dbReference>
<dbReference type="InterPro" id="IPR016039">
    <property type="entry name" value="Thiolase-like"/>
</dbReference>
<dbReference type="SMART" id="SM00827">
    <property type="entry name" value="PKS_AT"/>
    <property type="match status" value="1"/>
</dbReference>
<dbReference type="InterPro" id="IPR050091">
    <property type="entry name" value="PKS_NRPS_Biosynth_Enz"/>
</dbReference>
<comment type="caution">
    <text evidence="4">Lacks conserved residue(s) required for the propagation of feature annotation.</text>
</comment>
<reference evidence="9 10" key="1">
    <citation type="submission" date="2022-11" db="EMBL/GenBank/DDBJ databases">
        <title>Minimal conservation of predation-associated metabolite biosynthetic gene clusters underscores biosynthetic potential of Myxococcota including descriptions for ten novel species: Archangium lansinium sp. nov., Myxococcus landrumus sp. nov., Nannocystis bai.</title>
        <authorList>
            <person name="Ahearne A."/>
            <person name="Stevens C."/>
            <person name="Dowd S."/>
        </authorList>
    </citation>
    <scope>NUCLEOTIDE SEQUENCE [LARGE SCALE GENOMIC DNA]</scope>
    <source>
        <strain evidence="9 10">NCWAL01</strain>
    </source>
</reference>
<dbReference type="InterPro" id="IPR016035">
    <property type="entry name" value="Acyl_Trfase/lysoPLipase"/>
</dbReference>
<dbReference type="Pfam" id="PF00109">
    <property type="entry name" value="ketoacyl-synt"/>
    <property type="match status" value="2"/>
</dbReference>
<dbReference type="InterPro" id="IPR014043">
    <property type="entry name" value="Acyl_transferase_dom"/>
</dbReference>
<protein>
    <submittedName>
        <fullName evidence="9">Type I polyketide synthase</fullName>
    </submittedName>
</protein>
<dbReference type="Gene3D" id="1.10.1200.10">
    <property type="entry name" value="ACP-like"/>
    <property type="match status" value="2"/>
</dbReference>
<evidence type="ECO:0000259" key="6">
    <source>
        <dbReference type="PROSITE" id="PS50075"/>
    </source>
</evidence>
<evidence type="ECO:0000313" key="10">
    <source>
        <dbReference type="Proteomes" id="UP001221838"/>
    </source>
</evidence>
<dbReference type="Pfam" id="PF08659">
    <property type="entry name" value="KR"/>
    <property type="match status" value="1"/>
</dbReference>
<dbReference type="InterPro" id="IPR016036">
    <property type="entry name" value="Malonyl_transacylase_ACP-bd"/>
</dbReference>
<dbReference type="InterPro" id="IPR018201">
    <property type="entry name" value="Ketoacyl_synth_AS"/>
</dbReference>
<evidence type="ECO:0000256" key="4">
    <source>
        <dbReference type="PROSITE-ProRule" id="PRU01363"/>
    </source>
</evidence>
<dbReference type="SUPFAM" id="SSF52151">
    <property type="entry name" value="FabD/lysophospholipase-like"/>
    <property type="match status" value="2"/>
</dbReference>
<dbReference type="EMBL" id="JAQNDM010000002">
    <property type="protein sequence ID" value="MDC0708737.1"/>
    <property type="molecule type" value="Genomic_DNA"/>
</dbReference>
<dbReference type="PROSITE" id="PS00012">
    <property type="entry name" value="PHOSPHOPANTETHEINE"/>
    <property type="match status" value="2"/>
</dbReference>
<feature type="region of interest" description="Disordered" evidence="5">
    <location>
        <begin position="823"/>
        <end position="848"/>
    </location>
</feature>